<sequence>MKKLFALLLFALLNQAAIAQKTLTLEDCESQFLKKNLFLLASQYNIDASKALTIQARIWDNPTISAELNAYNPERDKYFDIGKNGQKVFSIEQLIYLGGKKRNEVKLAQTNAQLAELQFNDLLRTLKFQLRKSFYTVYYNTKNLENTDKQLAHIENLINSYSIQAQKGNIPLKDVVRLQSLYLNFKNERLEVINNNIEEQANLKLLLNETENVVPLVSKDDSNKYLKIIDFDLKSFEEQAIANRPDYLAKQKEIDANELNVKWQKALAIPDITIGANYDQRSGAFNNEANVNVAIPLPLWNKNKGNIKYAQTLLEQSKIEKQNFELQLQTEITSAWTKWDESRQNYAVIKPTVNSDFEAVYNGMLTNFQKRNVSLLEFTDFMESYNQAIIQLNELKKKVVIAGEELNSTINKDLF</sequence>
<feature type="chain" id="PRO_5045179591" evidence="3">
    <location>
        <begin position="20"/>
        <end position="415"/>
    </location>
</feature>
<gene>
    <name evidence="4" type="ORF">ACFFLS_04100</name>
</gene>
<evidence type="ECO:0000256" key="3">
    <source>
        <dbReference type="SAM" id="SignalP"/>
    </source>
</evidence>
<dbReference type="PANTHER" id="PTHR30203">
    <property type="entry name" value="OUTER MEMBRANE CATION EFFLUX PROTEIN"/>
    <property type="match status" value="1"/>
</dbReference>
<keyword evidence="5" id="KW-1185">Reference proteome</keyword>
<dbReference type="PANTHER" id="PTHR30203:SF23">
    <property type="entry name" value="OUTER MEMBRANE EFFLUX PROTEIN"/>
    <property type="match status" value="1"/>
</dbReference>
<evidence type="ECO:0000313" key="4">
    <source>
        <dbReference type="EMBL" id="MFC0076205.1"/>
    </source>
</evidence>
<dbReference type="InterPro" id="IPR003423">
    <property type="entry name" value="OMP_efflux"/>
</dbReference>
<dbReference type="Pfam" id="PF02321">
    <property type="entry name" value="OEP"/>
    <property type="match status" value="2"/>
</dbReference>
<dbReference type="SUPFAM" id="SSF56954">
    <property type="entry name" value="Outer membrane efflux proteins (OEP)"/>
    <property type="match status" value="1"/>
</dbReference>
<feature type="signal peptide" evidence="3">
    <location>
        <begin position="1"/>
        <end position="19"/>
    </location>
</feature>
<evidence type="ECO:0000256" key="1">
    <source>
        <dbReference type="ARBA" id="ARBA00007613"/>
    </source>
</evidence>
<keyword evidence="2" id="KW-0175">Coiled coil</keyword>
<feature type="coiled-coil region" evidence="2">
    <location>
        <begin position="144"/>
        <end position="203"/>
    </location>
</feature>
<dbReference type="EMBL" id="JBHLYW010000004">
    <property type="protein sequence ID" value="MFC0076205.1"/>
    <property type="molecule type" value="Genomic_DNA"/>
</dbReference>
<organism evidence="4 5">
    <name type="scientific">Flavobacterium procerum</name>
    <dbReference type="NCBI Taxonomy" id="1455569"/>
    <lineage>
        <taxon>Bacteria</taxon>
        <taxon>Pseudomonadati</taxon>
        <taxon>Bacteroidota</taxon>
        <taxon>Flavobacteriia</taxon>
        <taxon>Flavobacteriales</taxon>
        <taxon>Flavobacteriaceae</taxon>
        <taxon>Flavobacterium</taxon>
    </lineage>
</organism>
<proteinExistence type="inferred from homology"/>
<comment type="similarity">
    <text evidence="1">Belongs to the outer membrane factor (OMF) (TC 1.B.17) family.</text>
</comment>
<name>A0ABV6BL84_9FLAO</name>
<dbReference type="RefSeq" id="WP_379685414.1">
    <property type="nucleotide sequence ID" value="NZ_JBHLYW010000004.1"/>
</dbReference>
<reference evidence="4 5" key="1">
    <citation type="submission" date="2024-09" db="EMBL/GenBank/DDBJ databases">
        <authorList>
            <person name="Sun Q."/>
            <person name="Mori K."/>
        </authorList>
    </citation>
    <scope>NUCLEOTIDE SEQUENCE [LARGE SCALE GENOMIC DNA]</scope>
    <source>
        <strain evidence="4 5">CGMCC 1.12926</strain>
    </source>
</reference>
<keyword evidence="3" id="KW-0732">Signal</keyword>
<evidence type="ECO:0000256" key="2">
    <source>
        <dbReference type="SAM" id="Coils"/>
    </source>
</evidence>
<protein>
    <submittedName>
        <fullName evidence="4">TolC family protein</fullName>
    </submittedName>
</protein>
<evidence type="ECO:0000313" key="5">
    <source>
        <dbReference type="Proteomes" id="UP001589734"/>
    </source>
</evidence>
<accession>A0ABV6BL84</accession>
<dbReference type="Proteomes" id="UP001589734">
    <property type="component" value="Unassembled WGS sequence"/>
</dbReference>
<dbReference type="Gene3D" id="1.20.1600.10">
    <property type="entry name" value="Outer membrane efflux proteins (OEP)"/>
    <property type="match status" value="1"/>
</dbReference>
<comment type="caution">
    <text evidence="4">The sequence shown here is derived from an EMBL/GenBank/DDBJ whole genome shotgun (WGS) entry which is preliminary data.</text>
</comment>
<dbReference type="InterPro" id="IPR010131">
    <property type="entry name" value="MdtP/NodT-like"/>
</dbReference>